<comment type="cofactor">
    <cofactor evidence="1 7">
        <name>Zn(2+)</name>
        <dbReference type="ChEBI" id="CHEBI:29105"/>
    </cofactor>
</comment>
<dbReference type="SUPFAM" id="SSF51735">
    <property type="entry name" value="NAD(P)-binding Rossmann-fold domains"/>
    <property type="match status" value="1"/>
</dbReference>
<dbReference type="InterPro" id="IPR011032">
    <property type="entry name" value="GroES-like_sf"/>
</dbReference>
<evidence type="ECO:0000256" key="6">
    <source>
        <dbReference type="ARBA" id="ARBA00023027"/>
    </source>
</evidence>
<dbReference type="AlphaFoldDB" id="A0A9P9IXV9"/>
<protein>
    <submittedName>
        <fullName evidence="9">Alcohol dehydrogenase</fullName>
    </submittedName>
</protein>
<dbReference type="SUPFAM" id="SSF50129">
    <property type="entry name" value="GroES-like"/>
    <property type="match status" value="1"/>
</dbReference>
<dbReference type="Proteomes" id="UP000738349">
    <property type="component" value="Unassembled WGS sequence"/>
</dbReference>
<keyword evidence="5" id="KW-0560">Oxidoreductase</keyword>
<keyword evidence="3 7" id="KW-0479">Metal-binding</keyword>
<dbReference type="GO" id="GO:0004022">
    <property type="term" value="F:alcohol dehydrogenase (NAD+) activity"/>
    <property type="evidence" value="ECO:0007669"/>
    <property type="project" value="TreeGrafter"/>
</dbReference>
<dbReference type="OrthoDB" id="256333at2759"/>
<dbReference type="GO" id="GO:0008270">
    <property type="term" value="F:zinc ion binding"/>
    <property type="evidence" value="ECO:0007669"/>
    <property type="project" value="InterPro"/>
</dbReference>
<dbReference type="EMBL" id="JAGMUV010000012">
    <property type="protein sequence ID" value="KAH7137777.1"/>
    <property type="molecule type" value="Genomic_DNA"/>
</dbReference>
<dbReference type="SMART" id="SM00829">
    <property type="entry name" value="PKS_ER"/>
    <property type="match status" value="1"/>
</dbReference>
<dbReference type="PANTHER" id="PTHR42940:SF7">
    <property type="entry name" value="ALCOHOL DEHYDROGENASE-LIKE N-TERMINAL DOMAIN-CONTAINING PROTEIN"/>
    <property type="match status" value="1"/>
</dbReference>
<dbReference type="GO" id="GO:0005737">
    <property type="term" value="C:cytoplasm"/>
    <property type="evidence" value="ECO:0007669"/>
    <property type="project" value="TreeGrafter"/>
</dbReference>
<dbReference type="Pfam" id="PF00107">
    <property type="entry name" value="ADH_zinc_N"/>
    <property type="match status" value="1"/>
</dbReference>
<keyword evidence="10" id="KW-1185">Reference proteome</keyword>
<dbReference type="PROSITE" id="PS00059">
    <property type="entry name" value="ADH_ZINC"/>
    <property type="match status" value="1"/>
</dbReference>
<comment type="similarity">
    <text evidence="2 7">Belongs to the zinc-containing alcohol dehydrogenase family.</text>
</comment>
<evidence type="ECO:0000256" key="5">
    <source>
        <dbReference type="ARBA" id="ARBA00023002"/>
    </source>
</evidence>
<feature type="domain" description="Enoyl reductase (ER)" evidence="8">
    <location>
        <begin position="18"/>
        <end position="338"/>
    </location>
</feature>
<reference evidence="9" key="1">
    <citation type="journal article" date="2021" name="Nat. Commun.">
        <title>Genetic determinants of endophytism in the Arabidopsis root mycobiome.</title>
        <authorList>
            <person name="Mesny F."/>
            <person name="Miyauchi S."/>
            <person name="Thiergart T."/>
            <person name="Pickel B."/>
            <person name="Atanasova L."/>
            <person name="Karlsson M."/>
            <person name="Huettel B."/>
            <person name="Barry K.W."/>
            <person name="Haridas S."/>
            <person name="Chen C."/>
            <person name="Bauer D."/>
            <person name="Andreopoulos W."/>
            <person name="Pangilinan J."/>
            <person name="LaButti K."/>
            <person name="Riley R."/>
            <person name="Lipzen A."/>
            <person name="Clum A."/>
            <person name="Drula E."/>
            <person name="Henrissat B."/>
            <person name="Kohler A."/>
            <person name="Grigoriev I.V."/>
            <person name="Martin F.M."/>
            <person name="Hacquard S."/>
        </authorList>
    </citation>
    <scope>NUCLEOTIDE SEQUENCE</scope>
    <source>
        <strain evidence="9">MPI-CAGE-AT-0147</strain>
    </source>
</reference>
<dbReference type="PANTHER" id="PTHR42940">
    <property type="entry name" value="ALCOHOL DEHYDROGENASE 1-RELATED"/>
    <property type="match status" value="1"/>
</dbReference>
<dbReference type="InterPro" id="IPR013154">
    <property type="entry name" value="ADH-like_N"/>
</dbReference>
<proteinExistence type="inferred from homology"/>
<evidence type="ECO:0000256" key="4">
    <source>
        <dbReference type="ARBA" id="ARBA00022833"/>
    </source>
</evidence>
<evidence type="ECO:0000313" key="10">
    <source>
        <dbReference type="Proteomes" id="UP000738349"/>
    </source>
</evidence>
<dbReference type="Gene3D" id="3.90.180.10">
    <property type="entry name" value="Medium-chain alcohol dehydrogenases, catalytic domain"/>
    <property type="match status" value="1"/>
</dbReference>
<dbReference type="Pfam" id="PF08240">
    <property type="entry name" value="ADH_N"/>
    <property type="match status" value="1"/>
</dbReference>
<evidence type="ECO:0000256" key="1">
    <source>
        <dbReference type="ARBA" id="ARBA00001947"/>
    </source>
</evidence>
<dbReference type="CDD" id="cd08296">
    <property type="entry name" value="CAD_like"/>
    <property type="match status" value="1"/>
</dbReference>
<evidence type="ECO:0000313" key="9">
    <source>
        <dbReference type="EMBL" id="KAH7137777.1"/>
    </source>
</evidence>
<name>A0A9P9IXV9_9HYPO</name>
<comment type="caution">
    <text evidence="9">The sequence shown here is derived from an EMBL/GenBank/DDBJ whole genome shotgun (WGS) entry which is preliminary data.</text>
</comment>
<gene>
    <name evidence="9" type="ORF">EDB81DRAFT_948930</name>
</gene>
<evidence type="ECO:0000259" key="8">
    <source>
        <dbReference type="SMART" id="SM00829"/>
    </source>
</evidence>
<evidence type="ECO:0000256" key="7">
    <source>
        <dbReference type="RuleBase" id="RU361277"/>
    </source>
</evidence>
<dbReference type="InterPro" id="IPR002328">
    <property type="entry name" value="ADH_Zn_CS"/>
</dbReference>
<dbReference type="Gene3D" id="3.40.50.720">
    <property type="entry name" value="NAD(P)-binding Rossmann-like Domain"/>
    <property type="match status" value="1"/>
</dbReference>
<dbReference type="InterPro" id="IPR013149">
    <property type="entry name" value="ADH-like_C"/>
</dbReference>
<organism evidence="9 10">
    <name type="scientific">Dactylonectria macrodidyma</name>
    <dbReference type="NCBI Taxonomy" id="307937"/>
    <lineage>
        <taxon>Eukaryota</taxon>
        <taxon>Fungi</taxon>
        <taxon>Dikarya</taxon>
        <taxon>Ascomycota</taxon>
        <taxon>Pezizomycotina</taxon>
        <taxon>Sordariomycetes</taxon>
        <taxon>Hypocreomycetidae</taxon>
        <taxon>Hypocreales</taxon>
        <taxon>Nectriaceae</taxon>
        <taxon>Dactylonectria</taxon>
    </lineage>
</organism>
<dbReference type="InterPro" id="IPR020843">
    <property type="entry name" value="ER"/>
</dbReference>
<keyword evidence="4 7" id="KW-0862">Zinc</keyword>
<dbReference type="FunFam" id="3.40.50.720:FF:000039">
    <property type="entry name" value="Alcohol dehydrogenase AdhP"/>
    <property type="match status" value="1"/>
</dbReference>
<dbReference type="InterPro" id="IPR036291">
    <property type="entry name" value="NAD(P)-bd_dom_sf"/>
</dbReference>
<keyword evidence="6" id="KW-0520">NAD</keyword>
<accession>A0A9P9IXV9</accession>
<sequence length="342" mass="36331">MSSSLPKTYKAWVVESAGAPMSLRDRPLTLPGPYQVLVKVRVCGVCHSDVAMSSGGFGDVFPRVPGHELVGDVVAVGDKVSRFSNGDRVGGAWHGGHDQQCRQCQRGQFQMCDNCVINGLTQDGGYAQYALLREEAVVRVPSHLDPADVAPLLCAGLTVFNSIRKMHIEQGNLVAVQGVGGLGHLAIQYASRMGYKVAVLSSGSAKEDFSIKLGAHLYVDSSTVDPVKKLQELGGAALIIATAPNANVISPLTAALQPGGKLCVLAPVGPLEINSIDLIVGGRSVCGWPTGHALDAEETIEFSATHGVKCMVERFSMDKAQEASQHMIDNKVRFRSVLVMDQ</sequence>
<evidence type="ECO:0000256" key="2">
    <source>
        <dbReference type="ARBA" id="ARBA00008072"/>
    </source>
</evidence>
<evidence type="ECO:0000256" key="3">
    <source>
        <dbReference type="ARBA" id="ARBA00022723"/>
    </source>
</evidence>